<dbReference type="Gene3D" id="2.30.30.140">
    <property type="match status" value="1"/>
</dbReference>
<dbReference type="PANTHER" id="PTHR42851:SF12">
    <property type="entry name" value="PWWP DOMAIN PROTEIN"/>
    <property type="match status" value="1"/>
</dbReference>
<dbReference type="Pfam" id="PF00855">
    <property type="entry name" value="PWWP"/>
    <property type="match status" value="1"/>
</dbReference>
<accession>A0ABD1NW82</accession>
<dbReference type="CDD" id="cd05162">
    <property type="entry name" value="PWWP"/>
    <property type="match status" value="1"/>
</dbReference>
<name>A0ABD1NW82_9LAMI</name>
<keyword evidence="3" id="KW-1185">Reference proteome</keyword>
<dbReference type="Proteomes" id="UP001604277">
    <property type="component" value="Unassembled WGS sequence"/>
</dbReference>
<protein>
    <recommendedName>
        <fullName evidence="1">PWWP domain-containing protein</fullName>
    </recommendedName>
</protein>
<dbReference type="InterPro" id="IPR053063">
    <property type="entry name" value="PWWP_domain_containing_PDP"/>
</dbReference>
<feature type="domain" description="PWWP" evidence="1">
    <location>
        <begin position="3"/>
        <end position="67"/>
    </location>
</feature>
<dbReference type="SMART" id="SM00293">
    <property type="entry name" value="PWWP"/>
    <property type="match status" value="1"/>
</dbReference>
<sequence length="181" mass="19853">MLEGDLVWGKIRSHPWWPGQIYNPLDASKFAEKHSHAGQAGRLLVAFFGDGSCSWCLPSQLIPFVENFEEMSKDGSSKTFLNAVQRSVDEVGRLLESNLTCKCIPEELKVGLPRPLVANAGIKVGLSLTSEIHLSAKSRKSDSGNLLLAKSSACQQTTNIRNHTPPKRSSAATCERCDWSK</sequence>
<dbReference type="PANTHER" id="PTHR42851">
    <property type="entry name" value="ALDOLASE-RELATED"/>
    <property type="match status" value="1"/>
</dbReference>
<gene>
    <name evidence="2" type="ORF">Fot_57248</name>
</gene>
<dbReference type="EMBL" id="JBFOLJ010000095">
    <property type="protein sequence ID" value="KAL2455826.1"/>
    <property type="molecule type" value="Genomic_DNA"/>
</dbReference>
<dbReference type="AlphaFoldDB" id="A0ABD1NW82"/>
<dbReference type="PROSITE" id="PS50812">
    <property type="entry name" value="PWWP"/>
    <property type="match status" value="1"/>
</dbReference>
<comment type="caution">
    <text evidence="2">The sequence shown here is derived from an EMBL/GenBank/DDBJ whole genome shotgun (WGS) entry which is preliminary data.</text>
</comment>
<organism evidence="2 3">
    <name type="scientific">Forsythia ovata</name>
    <dbReference type="NCBI Taxonomy" id="205694"/>
    <lineage>
        <taxon>Eukaryota</taxon>
        <taxon>Viridiplantae</taxon>
        <taxon>Streptophyta</taxon>
        <taxon>Embryophyta</taxon>
        <taxon>Tracheophyta</taxon>
        <taxon>Spermatophyta</taxon>
        <taxon>Magnoliopsida</taxon>
        <taxon>eudicotyledons</taxon>
        <taxon>Gunneridae</taxon>
        <taxon>Pentapetalae</taxon>
        <taxon>asterids</taxon>
        <taxon>lamiids</taxon>
        <taxon>Lamiales</taxon>
        <taxon>Oleaceae</taxon>
        <taxon>Forsythieae</taxon>
        <taxon>Forsythia</taxon>
    </lineage>
</organism>
<dbReference type="SUPFAM" id="SSF63748">
    <property type="entry name" value="Tudor/PWWP/MBT"/>
    <property type="match status" value="1"/>
</dbReference>
<reference evidence="3" key="1">
    <citation type="submission" date="2024-07" db="EMBL/GenBank/DDBJ databases">
        <title>Two chromosome-level genome assemblies of Korean endemic species Abeliophyllum distichum and Forsythia ovata (Oleaceae).</title>
        <authorList>
            <person name="Jang H."/>
        </authorList>
    </citation>
    <scope>NUCLEOTIDE SEQUENCE [LARGE SCALE GENOMIC DNA]</scope>
</reference>
<proteinExistence type="predicted"/>
<evidence type="ECO:0000313" key="2">
    <source>
        <dbReference type="EMBL" id="KAL2455826.1"/>
    </source>
</evidence>
<evidence type="ECO:0000313" key="3">
    <source>
        <dbReference type="Proteomes" id="UP001604277"/>
    </source>
</evidence>
<evidence type="ECO:0000259" key="1">
    <source>
        <dbReference type="PROSITE" id="PS50812"/>
    </source>
</evidence>
<dbReference type="InterPro" id="IPR000313">
    <property type="entry name" value="PWWP_dom"/>
</dbReference>